<evidence type="ECO:0000313" key="3">
    <source>
        <dbReference type="Proteomes" id="UP000198943"/>
    </source>
</evidence>
<dbReference type="RefSeq" id="WP_093728986.1">
    <property type="nucleotide sequence ID" value="NZ_FMYW01000001.1"/>
</dbReference>
<dbReference type="InterPro" id="IPR035069">
    <property type="entry name" value="TTHA1013/TTHA0281-like"/>
</dbReference>
<dbReference type="OrthoDB" id="361917at2"/>
<dbReference type="Pfam" id="PF08972">
    <property type="entry name" value="DUF1902"/>
    <property type="match status" value="1"/>
</dbReference>
<gene>
    <name evidence="2" type="ORF">SAMN04487864_101218</name>
</gene>
<reference evidence="3" key="1">
    <citation type="submission" date="2016-10" db="EMBL/GenBank/DDBJ databases">
        <authorList>
            <person name="Varghese N."/>
            <person name="Submissions S."/>
        </authorList>
    </citation>
    <scope>NUCLEOTIDE SEQUENCE [LARGE SCALE GENOMIC DNA]</scope>
    <source>
        <strain evidence="3">DSM 11005</strain>
    </source>
</reference>
<dbReference type="Gene3D" id="3.30.2390.10">
    <property type="entry name" value="TTHA1013-like"/>
    <property type="match status" value="1"/>
</dbReference>
<dbReference type="SUPFAM" id="SSF143100">
    <property type="entry name" value="TTHA1013/TTHA0281-like"/>
    <property type="match status" value="1"/>
</dbReference>
<name>A0A1G6HSK3_9FIRM</name>
<accession>A0A1G6HSK3</accession>
<dbReference type="EMBL" id="FMYW01000001">
    <property type="protein sequence ID" value="SDB97211.1"/>
    <property type="molecule type" value="Genomic_DNA"/>
</dbReference>
<dbReference type="InterPro" id="IPR015066">
    <property type="entry name" value="DUF1902"/>
</dbReference>
<evidence type="ECO:0000313" key="2">
    <source>
        <dbReference type="EMBL" id="SDB97211.1"/>
    </source>
</evidence>
<keyword evidence="3" id="KW-1185">Reference proteome</keyword>
<organism evidence="2 3">
    <name type="scientific">Succiniclasticum ruminis</name>
    <dbReference type="NCBI Taxonomy" id="40841"/>
    <lineage>
        <taxon>Bacteria</taxon>
        <taxon>Bacillati</taxon>
        <taxon>Bacillota</taxon>
        <taxon>Negativicutes</taxon>
        <taxon>Acidaminococcales</taxon>
        <taxon>Acidaminococcaceae</taxon>
        <taxon>Succiniclasticum</taxon>
    </lineage>
</organism>
<dbReference type="AlphaFoldDB" id="A0A1G6HSK3"/>
<evidence type="ECO:0000259" key="1">
    <source>
        <dbReference type="Pfam" id="PF08972"/>
    </source>
</evidence>
<sequence length="55" mass="6340">MEYKIQLLWDNEASVWVATSTDVPGLVLESGSFDALIERVRYAIPELLELNRPKY</sequence>
<proteinExistence type="predicted"/>
<protein>
    <recommendedName>
        <fullName evidence="1">DUF1902 domain-containing protein</fullName>
    </recommendedName>
</protein>
<dbReference type="Proteomes" id="UP000198943">
    <property type="component" value="Unassembled WGS sequence"/>
</dbReference>
<feature type="domain" description="DUF1902" evidence="1">
    <location>
        <begin position="2"/>
        <end position="51"/>
    </location>
</feature>